<dbReference type="EMBL" id="AP018738">
    <property type="protein sequence ID" value="BBE49800.1"/>
    <property type="molecule type" value="Genomic_DNA"/>
</dbReference>
<sequence>MKKRPNPFDPLRIKAQMQVDRAPAPETDTHTPEQLLHELRVHQVELEMQNESLRQTQLELEESRDRYVDLYDFAPIGYLSLDAVGLITDMNLTSATLLGGERRKLLRRLFSMQVAAADRKRWHQFFINMLKMDDAQICELSLKRHEGTTFPVQINCKRLSHSAEPQFRIAFFDITERKRTDDELRLAAIVFEAQEGMIVTDANAVILRVNHAFTQLTGYSPGEAVGNTPAMLHSGRQDQAFYQQLWRTLKQEHRWQGEIWNKHKNGKIFAEWLTISEVGSLDGKMVRYVGTFSDITHNKEADAEIHRLAYYDALTGLPNRRLLYDRLGQALAASKRRGHHGAVLFLDLDNFKILNDTRGHDVGDLMLVEVARRLGDAMREGDTIARLGGDEFVVLLEDLSQDEREAVIQAGLVGEKIHEITQASYLIRDIEYTGTTSIGISLFCGNEVSVDDLMKHADLAMYQAKKDGRNSLRFFDPAIQAALSEYSTLEGQLRHALERQQLQLHYQIQVNTAGQAIGAEALLRWVHPERGMTTPDQFISLAEETGLILPIGLWVLNTACAQIKAWSRHAVTRDLNLAINVSSFSFASRVLWSR</sequence>
<dbReference type="KEGG" id="fam:OYT1_ch0226"/>
<dbReference type="FunFam" id="3.30.70.270:FF:000001">
    <property type="entry name" value="Diguanylate cyclase domain protein"/>
    <property type="match status" value="1"/>
</dbReference>
<dbReference type="Proteomes" id="UP000033070">
    <property type="component" value="Chromosome"/>
</dbReference>
<proteinExistence type="predicted"/>
<dbReference type="InterPro" id="IPR001610">
    <property type="entry name" value="PAC"/>
</dbReference>
<dbReference type="PROSITE" id="PS50113">
    <property type="entry name" value="PAC"/>
    <property type="match status" value="1"/>
</dbReference>
<dbReference type="PROSITE" id="PS50887">
    <property type="entry name" value="GGDEF"/>
    <property type="match status" value="1"/>
</dbReference>
<evidence type="ECO:0000259" key="5">
    <source>
        <dbReference type="PROSITE" id="PS50887"/>
    </source>
</evidence>
<dbReference type="Pfam" id="PF13426">
    <property type="entry name" value="PAS_9"/>
    <property type="match status" value="1"/>
</dbReference>
<dbReference type="CDD" id="cd01948">
    <property type="entry name" value="EAL"/>
    <property type="match status" value="1"/>
</dbReference>
<dbReference type="SUPFAM" id="SSF55073">
    <property type="entry name" value="Nucleotide cyclase"/>
    <property type="match status" value="1"/>
</dbReference>
<dbReference type="InterPro" id="IPR000014">
    <property type="entry name" value="PAS"/>
</dbReference>
<dbReference type="NCBIfam" id="TIGR00254">
    <property type="entry name" value="GGDEF"/>
    <property type="match status" value="1"/>
</dbReference>
<dbReference type="InterPro" id="IPR029787">
    <property type="entry name" value="Nucleotide_cyclase"/>
</dbReference>
<dbReference type="STRING" id="1188319.OYT1_00527"/>
<dbReference type="Pfam" id="PF00990">
    <property type="entry name" value="GGDEF"/>
    <property type="match status" value="1"/>
</dbReference>
<dbReference type="SMART" id="SM00052">
    <property type="entry name" value="EAL"/>
    <property type="match status" value="1"/>
</dbReference>
<dbReference type="SMART" id="SM00086">
    <property type="entry name" value="PAC"/>
    <property type="match status" value="2"/>
</dbReference>
<dbReference type="CDD" id="cd00130">
    <property type="entry name" value="PAS"/>
    <property type="match status" value="2"/>
</dbReference>
<evidence type="ECO:0000313" key="6">
    <source>
        <dbReference type="EMBL" id="BBE49800.1"/>
    </source>
</evidence>
<dbReference type="Gene3D" id="3.20.20.450">
    <property type="entry name" value="EAL domain"/>
    <property type="match status" value="1"/>
</dbReference>
<evidence type="ECO:0000259" key="2">
    <source>
        <dbReference type="PROSITE" id="PS50112"/>
    </source>
</evidence>
<dbReference type="OrthoDB" id="9813903at2"/>
<dbReference type="InterPro" id="IPR052155">
    <property type="entry name" value="Biofilm_reg_signaling"/>
</dbReference>
<dbReference type="Pfam" id="PF00563">
    <property type="entry name" value="EAL"/>
    <property type="match status" value="1"/>
</dbReference>
<feature type="domain" description="PAC" evidence="3">
    <location>
        <begin position="253"/>
        <end position="307"/>
    </location>
</feature>
<dbReference type="SMART" id="SM00091">
    <property type="entry name" value="PAS"/>
    <property type="match status" value="2"/>
</dbReference>
<reference evidence="6 7" key="1">
    <citation type="submission" date="2018-06" db="EMBL/GenBank/DDBJ databases">
        <title>OYT1 Genome Sequencing.</title>
        <authorList>
            <person name="Kato S."/>
            <person name="Itoh T."/>
            <person name="Ohkuma M."/>
        </authorList>
    </citation>
    <scope>NUCLEOTIDE SEQUENCE [LARGE SCALE GENOMIC DNA]</scope>
    <source>
        <strain evidence="6 7">OYT1</strain>
    </source>
</reference>
<dbReference type="SUPFAM" id="SSF141868">
    <property type="entry name" value="EAL domain-like"/>
    <property type="match status" value="1"/>
</dbReference>
<dbReference type="InterPro" id="IPR035919">
    <property type="entry name" value="EAL_sf"/>
</dbReference>
<dbReference type="InterPro" id="IPR035965">
    <property type="entry name" value="PAS-like_dom_sf"/>
</dbReference>
<dbReference type="InterPro" id="IPR000160">
    <property type="entry name" value="GGDEF_dom"/>
</dbReference>
<dbReference type="PROSITE" id="PS50112">
    <property type="entry name" value="PAS"/>
    <property type="match status" value="1"/>
</dbReference>
<gene>
    <name evidence="6" type="ORF">OYT1_ch0226</name>
</gene>
<dbReference type="AlphaFoldDB" id="A0A2Z6G8L0"/>
<organism evidence="6 7">
    <name type="scientific">Ferriphaselus amnicola</name>
    <dbReference type="NCBI Taxonomy" id="1188319"/>
    <lineage>
        <taxon>Bacteria</taxon>
        <taxon>Pseudomonadati</taxon>
        <taxon>Pseudomonadota</taxon>
        <taxon>Betaproteobacteria</taxon>
        <taxon>Nitrosomonadales</taxon>
        <taxon>Gallionellaceae</taxon>
        <taxon>Ferriphaselus</taxon>
    </lineage>
</organism>
<dbReference type="GO" id="GO:0003824">
    <property type="term" value="F:catalytic activity"/>
    <property type="evidence" value="ECO:0007669"/>
    <property type="project" value="UniProtKB-ARBA"/>
</dbReference>
<feature type="region of interest" description="Disordered" evidence="1">
    <location>
        <begin position="1"/>
        <end position="30"/>
    </location>
</feature>
<dbReference type="Pfam" id="PF00989">
    <property type="entry name" value="PAS"/>
    <property type="match status" value="1"/>
</dbReference>
<dbReference type="SUPFAM" id="SSF55785">
    <property type="entry name" value="PYP-like sensor domain (PAS domain)"/>
    <property type="match status" value="2"/>
</dbReference>
<dbReference type="InterPro" id="IPR013767">
    <property type="entry name" value="PAS_fold"/>
</dbReference>
<dbReference type="SMART" id="SM00267">
    <property type="entry name" value="GGDEF"/>
    <property type="match status" value="1"/>
</dbReference>
<feature type="domain" description="EAL" evidence="4">
    <location>
        <begin position="486"/>
        <end position="594"/>
    </location>
</feature>
<dbReference type="PROSITE" id="PS50883">
    <property type="entry name" value="EAL"/>
    <property type="match status" value="1"/>
</dbReference>
<feature type="domain" description="GGDEF" evidence="5">
    <location>
        <begin position="339"/>
        <end position="477"/>
    </location>
</feature>
<evidence type="ECO:0000313" key="7">
    <source>
        <dbReference type="Proteomes" id="UP000033070"/>
    </source>
</evidence>
<dbReference type="InterPro" id="IPR043128">
    <property type="entry name" value="Rev_trsase/Diguanyl_cyclase"/>
</dbReference>
<evidence type="ECO:0000259" key="3">
    <source>
        <dbReference type="PROSITE" id="PS50113"/>
    </source>
</evidence>
<accession>A0A2Z6G8L0</accession>
<dbReference type="CDD" id="cd01949">
    <property type="entry name" value="GGDEF"/>
    <property type="match status" value="1"/>
</dbReference>
<evidence type="ECO:0000259" key="4">
    <source>
        <dbReference type="PROSITE" id="PS50883"/>
    </source>
</evidence>
<feature type="domain" description="PAS" evidence="2">
    <location>
        <begin position="182"/>
        <end position="228"/>
    </location>
</feature>
<dbReference type="InterPro" id="IPR000700">
    <property type="entry name" value="PAS-assoc_C"/>
</dbReference>
<dbReference type="NCBIfam" id="TIGR00229">
    <property type="entry name" value="sensory_box"/>
    <property type="match status" value="2"/>
</dbReference>
<name>A0A2Z6G8L0_9PROT</name>
<evidence type="ECO:0000256" key="1">
    <source>
        <dbReference type="SAM" id="MobiDB-lite"/>
    </source>
</evidence>
<dbReference type="Gene3D" id="3.30.70.270">
    <property type="match status" value="1"/>
</dbReference>
<dbReference type="Gene3D" id="3.30.450.20">
    <property type="entry name" value="PAS domain"/>
    <property type="match status" value="2"/>
</dbReference>
<dbReference type="PANTHER" id="PTHR44757:SF2">
    <property type="entry name" value="BIOFILM ARCHITECTURE MAINTENANCE PROTEIN MBAA"/>
    <property type="match status" value="1"/>
</dbReference>
<dbReference type="PANTHER" id="PTHR44757">
    <property type="entry name" value="DIGUANYLATE CYCLASE DGCP"/>
    <property type="match status" value="1"/>
</dbReference>
<keyword evidence="7" id="KW-1185">Reference proteome</keyword>
<protein>
    <submittedName>
        <fullName evidence="6">Cyclic di-GMP phosphodiesterase Gmr</fullName>
    </submittedName>
</protein>
<dbReference type="InterPro" id="IPR001633">
    <property type="entry name" value="EAL_dom"/>
</dbReference>